<accession>A0A1M7N2Y4</accession>
<evidence type="ECO:0008006" key="3">
    <source>
        <dbReference type="Google" id="ProtNLM"/>
    </source>
</evidence>
<evidence type="ECO:0000313" key="1">
    <source>
        <dbReference type="EMBL" id="SHM97884.1"/>
    </source>
</evidence>
<dbReference type="InterPro" id="IPR025396">
    <property type="entry name" value="DUF4302"/>
</dbReference>
<dbReference type="EMBL" id="FRBL01000016">
    <property type="protein sequence ID" value="SHM97884.1"/>
    <property type="molecule type" value="Genomic_DNA"/>
</dbReference>
<dbReference type="STRING" id="1419482.SAMN05444266_11636"/>
<dbReference type="AlphaFoldDB" id="A0A1M7N2Y4"/>
<sequence>MKKIIYSLLIGMIALSACKKEMEPVFTESIDKRLKDSLDNYQRILMSAEFGWNTLVFPLQGGAYNFYMKFTDSNRVQMFADLSLESSNQMQESSWRLKALQQPSLLFDTYSYLHELSDPDGSVNGGVDGAGLQSDFEFAFDGVYGDTVKLRGRFNHTTAYMVKATRADQDAHYSQQVQRTFDQIGSLQTFFARLSSSETKCDLQVDVASHRMLIGWQEAGKYKIFTSNYYYTTTGIGLANPYSDTVKLPFTKLDGATWNNGTISCNIDGKSATIAETVLPLQVDTAAPRKWYNEALEGGDYWQTFNGWHINGVEDAYKVRSTSRFYSFGYWPQYEEGIDLLPWIVVNAAGTGLTYSYGVGFDGPPRFDSNGFLYFSVYGELGTRPSPFTPVASTITKFADPGGYYLVKFAEKIYFMVSATTGKSWIAWYR</sequence>
<keyword evidence="2" id="KW-1185">Reference proteome</keyword>
<dbReference type="PROSITE" id="PS51257">
    <property type="entry name" value="PROKAR_LIPOPROTEIN"/>
    <property type="match status" value="1"/>
</dbReference>
<name>A0A1M7N2Y4_9BACT</name>
<evidence type="ECO:0000313" key="2">
    <source>
        <dbReference type="Proteomes" id="UP000184420"/>
    </source>
</evidence>
<protein>
    <recommendedName>
        <fullName evidence="3">DUF4302 domain-containing protein</fullName>
    </recommendedName>
</protein>
<gene>
    <name evidence="1" type="ORF">SAMN05444266_11636</name>
</gene>
<proteinExistence type="predicted"/>
<dbReference type="OrthoDB" id="707849at2"/>
<dbReference type="Proteomes" id="UP000184420">
    <property type="component" value="Unassembled WGS sequence"/>
</dbReference>
<reference evidence="1 2" key="1">
    <citation type="submission" date="2016-11" db="EMBL/GenBank/DDBJ databases">
        <authorList>
            <person name="Jaros S."/>
            <person name="Januszkiewicz K."/>
            <person name="Wedrychowicz H."/>
        </authorList>
    </citation>
    <scope>NUCLEOTIDE SEQUENCE [LARGE SCALE GENOMIC DNA]</scope>
    <source>
        <strain evidence="1 2">DSM 27406</strain>
    </source>
</reference>
<dbReference type="Pfam" id="PF14135">
    <property type="entry name" value="DUF4302"/>
    <property type="match status" value="1"/>
</dbReference>
<dbReference type="RefSeq" id="WP_073087762.1">
    <property type="nucleotide sequence ID" value="NZ_FRBL01000016.1"/>
</dbReference>
<organism evidence="1 2">
    <name type="scientific">Chitinophaga jiangningensis</name>
    <dbReference type="NCBI Taxonomy" id="1419482"/>
    <lineage>
        <taxon>Bacteria</taxon>
        <taxon>Pseudomonadati</taxon>
        <taxon>Bacteroidota</taxon>
        <taxon>Chitinophagia</taxon>
        <taxon>Chitinophagales</taxon>
        <taxon>Chitinophagaceae</taxon>
        <taxon>Chitinophaga</taxon>
    </lineage>
</organism>